<evidence type="ECO:0000313" key="1">
    <source>
        <dbReference type="EMBL" id="KAK2141844.1"/>
    </source>
</evidence>
<organism evidence="1 2">
    <name type="scientific">Paralvinella palmiformis</name>
    <dbReference type="NCBI Taxonomy" id="53620"/>
    <lineage>
        <taxon>Eukaryota</taxon>
        <taxon>Metazoa</taxon>
        <taxon>Spiralia</taxon>
        <taxon>Lophotrochozoa</taxon>
        <taxon>Annelida</taxon>
        <taxon>Polychaeta</taxon>
        <taxon>Sedentaria</taxon>
        <taxon>Canalipalpata</taxon>
        <taxon>Terebellida</taxon>
        <taxon>Terebelliformia</taxon>
        <taxon>Alvinellidae</taxon>
        <taxon>Paralvinella</taxon>
    </lineage>
</organism>
<sequence length="85" mass="9480">MTKLVDSAVKDPRMSLETIVLHTQVYEATKTKLERMDSGVEKQVNFTNDCSTGPKKSKPVKQDVCSWYAESAHDNGMTDCRAQGL</sequence>
<dbReference type="Proteomes" id="UP001208570">
    <property type="component" value="Unassembled WGS sequence"/>
</dbReference>
<dbReference type="EMBL" id="JAODUP010001033">
    <property type="protein sequence ID" value="KAK2141844.1"/>
    <property type="molecule type" value="Genomic_DNA"/>
</dbReference>
<reference evidence="1" key="1">
    <citation type="journal article" date="2023" name="Mol. Biol. Evol.">
        <title>Third-Generation Sequencing Reveals the Adaptive Role of the Epigenome in Three Deep-Sea Polychaetes.</title>
        <authorList>
            <person name="Perez M."/>
            <person name="Aroh O."/>
            <person name="Sun Y."/>
            <person name="Lan Y."/>
            <person name="Juniper S.K."/>
            <person name="Young C.R."/>
            <person name="Angers B."/>
            <person name="Qian P.Y."/>
        </authorList>
    </citation>
    <scope>NUCLEOTIDE SEQUENCE</scope>
    <source>
        <strain evidence="1">P08H-3</strain>
    </source>
</reference>
<evidence type="ECO:0000313" key="2">
    <source>
        <dbReference type="Proteomes" id="UP001208570"/>
    </source>
</evidence>
<dbReference type="AlphaFoldDB" id="A0AAD9IW98"/>
<proteinExistence type="predicted"/>
<accession>A0AAD9IW98</accession>
<gene>
    <name evidence="1" type="ORF">LSH36_1033g00002</name>
</gene>
<protein>
    <submittedName>
        <fullName evidence="1">Uncharacterized protein</fullName>
    </submittedName>
</protein>
<comment type="caution">
    <text evidence="1">The sequence shown here is derived from an EMBL/GenBank/DDBJ whole genome shotgun (WGS) entry which is preliminary data.</text>
</comment>
<name>A0AAD9IW98_9ANNE</name>
<keyword evidence="2" id="KW-1185">Reference proteome</keyword>